<feature type="domain" description="DUF5808" evidence="2">
    <location>
        <begin position="18"/>
        <end position="43"/>
    </location>
</feature>
<evidence type="ECO:0000313" key="3">
    <source>
        <dbReference type="EMBL" id="TVY11763.1"/>
    </source>
</evidence>
<evidence type="ECO:0000313" key="4">
    <source>
        <dbReference type="Proteomes" id="UP000317036"/>
    </source>
</evidence>
<accession>A0A559KI05</accession>
<reference evidence="3 4" key="1">
    <citation type="submission" date="2019-07" db="EMBL/GenBank/DDBJ databases">
        <authorList>
            <person name="Kim J."/>
        </authorList>
    </citation>
    <scope>NUCLEOTIDE SEQUENCE [LARGE SCALE GENOMIC DNA]</scope>
    <source>
        <strain evidence="3 4">JC52</strain>
    </source>
</reference>
<keyword evidence="1" id="KW-0472">Membrane</keyword>
<name>A0A559KI05_9BACL</name>
<dbReference type="Proteomes" id="UP000317036">
    <property type="component" value="Unassembled WGS sequence"/>
</dbReference>
<dbReference type="EMBL" id="VNJI01000001">
    <property type="protein sequence ID" value="TVY11763.1"/>
    <property type="molecule type" value="Genomic_DNA"/>
</dbReference>
<keyword evidence="1" id="KW-1133">Transmembrane helix</keyword>
<evidence type="ECO:0000259" key="2">
    <source>
        <dbReference type="Pfam" id="PF19124"/>
    </source>
</evidence>
<keyword evidence="4" id="KW-1185">Reference proteome</keyword>
<sequence>MGEQQRNPWKWGIFYYNPDNKSIFVPKRLGLGWTVNFAHPASWLVILVIVAAIVVVKAVGK</sequence>
<dbReference type="InterPro" id="IPR043831">
    <property type="entry name" value="DUF5808"/>
</dbReference>
<dbReference type="OrthoDB" id="157646at2"/>
<dbReference type="Pfam" id="PF19124">
    <property type="entry name" value="DUF5808"/>
    <property type="match status" value="1"/>
</dbReference>
<protein>
    <recommendedName>
        <fullName evidence="2">DUF5808 domain-containing protein</fullName>
    </recommendedName>
</protein>
<evidence type="ECO:0000256" key="1">
    <source>
        <dbReference type="SAM" id="Phobius"/>
    </source>
</evidence>
<gene>
    <name evidence="3" type="ORF">FPZ49_00255</name>
</gene>
<comment type="caution">
    <text evidence="3">The sequence shown here is derived from an EMBL/GenBank/DDBJ whole genome shotgun (WGS) entry which is preliminary data.</text>
</comment>
<dbReference type="AlphaFoldDB" id="A0A559KI05"/>
<dbReference type="RefSeq" id="WP_144842346.1">
    <property type="nucleotide sequence ID" value="NZ_VNJI01000001.1"/>
</dbReference>
<feature type="transmembrane region" description="Helical" evidence="1">
    <location>
        <begin position="41"/>
        <end position="60"/>
    </location>
</feature>
<organism evidence="3 4">
    <name type="scientific">Paenibacillus cremeus</name>
    <dbReference type="NCBI Taxonomy" id="2163881"/>
    <lineage>
        <taxon>Bacteria</taxon>
        <taxon>Bacillati</taxon>
        <taxon>Bacillota</taxon>
        <taxon>Bacilli</taxon>
        <taxon>Bacillales</taxon>
        <taxon>Paenibacillaceae</taxon>
        <taxon>Paenibacillus</taxon>
    </lineage>
</organism>
<proteinExistence type="predicted"/>
<keyword evidence="1" id="KW-0812">Transmembrane</keyword>